<dbReference type="GO" id="GO:0008033">
    <property type="term" value="P:tRNA processing"/>
    <property type="evidence" value="ECO:0007669"/>
    <property type="project" value="InterPro"/>
</dbReference>
<dbReference type="PANTHER" id="PTHR28173">
    <property type="entry name" value="RIBONUCLEASES P/MRP PROTEIN SUBUNIT POP8"/>
    <property type="match status" value="1"/>
</dbReference>
<sequence length="102" mass="11603">MTWRQFLNEALKKSHGLFGEGCEYYFLNQDMHLAYLKVFLKDAALFSSAIATFISSDGLVGMPMVALILQSTNDARQLQITEDDLLWHGRVIDDETEDDLKS</sequence>
<evidence type="ECO:0000313" key="2">
    <source>
        <dbReference type="EMBL" id="SCU99921.1"/>
    </source>
</evidence>
<feature type="domain" description="Ribonucleases P/MRP subunit Pop8-like" evidence="1">
    <location>
        <begin position="1"/>
        <end position="53"/>
    </location>
</feature>
<accession>A0A1G4K7I7</accession>
<dbReference type="InterPro" id="IPR020347">
    <property type="entry name" value="Pop8"/>
</dbReference>
<dbReference type="GO" id="GO:0000171">
    <property type="term" value="F:ribonuclease MRP activity"/>
    <property type="evidence" value="ECO:0007669"/>
    <property type="project" value="TreeGrafter"/>
</dbReference>
<reference evidence="3" key="1">
    <citation type="submission" date="2016-03" db="EMBL/GenBank/DDBJ databases">
        <authorList>
            <person name="Devillers Hugo."/>
        </authorList>
    </citation>
    <scope>NUCLEOTIDE SEQUENCE [LARGE SCALE GENOMIC DNA]</scope>
</reference>
<dbReference type="GO" id="GO:0034965">
    <property type="term" value="P:intronic box C/D snoRNA processing"/>
    <property type="evidence" value="ECO:0007669"/>
    <property type="project" value="TreeGrafter"/>
</dbReference>
<proteinExistence type="predicted"/>
<dbReference type="GO" id="GO:0000294">
    <property type="term" value="P:nuclear-transcribed mRNA catabolic process, RNase MRP-dependent"/>
    <property type="evidence" value="ECO:0007669"/>
    <property type="project" value="TreeGrafter"/>
</dbReference>
<dbReference type="Proteomes" id="UP000189911">
    <property type="component" value="Chromosome F"/>
</dbReference>
<dbReference type="GO" id="GO:0000172">
    <property type="term" value="C:ribonuclease MRP complex"/>
    <property type="evidence" value="ECO:0007669"/>
    <property type="project" value="InterPro"/>
</dbReference>
<name>A0A1G4K7I7_9SACH</name>
<keyword evidence="3" id="KW-1185">Reference proteome</keyword>
<dbReference type="GO" id="GO:0004526">
    <property type="term" value="F:ribonuclease P activity"/>
    <property type="evidence" value="ECO:0007669"/>
    <property type="project" value="TreeGrafter"/>
</dbReference>
<dbReference type="PANTHER" id="PTHR28173:SF1">
    <property type="entry name" value="RIBONUCLEASES P_MRP PROTEIN SUBUNIT POP8"/>
    <property type="match status" value="1"/>
</dbReference>
<protein>
    <submittedName>
        <fullName evidence="2">LANO_0F04346g1_1</fullName>
    </submittedName>
</protein>
<evidence type="ECO:0000259" key="1">
    <source>
        <dbReference type="Pfam" id="PF20976"/>
    </source>
</evidence>
<dbReference type="GO" id="GO:0005655">
    <property type="term" value="C:nucleolar ribonuclease P complex"/>
    <property type="evidence" value="ECO:0007669"/>
    <property type="project" value="InterPro"/>
</dbReference>
<dbReference type="InterPro" id="IPR049128">
    <property type="entry name" value="Pop8-like_dom"/>
</dbReference>
<organism evidence="2 3">
    <name type="scientific">Lachancea nothofagi CBS 11611</name>
    <dbReference type="NCBI Taxonomy" id="1266666"/>
    <lineage>
        <taxon>Eukaryota</taxon>
        <taxon>Fungi</taxon>
        <taxon>Dikarya</taxon>
        <taxon>Ascomycota</taxon>
        <taxon>Saccharomycotina</taxon>
        <taxon>Saccharomycetes</taxon>
        <taxon>Saccharomycetales</taxon>
        <taxon>Saccharomycetaceae</taxon>
        <taxon>Lachancea</taxon>
    </lineage>
</organism>
<dbReference type="EMBL" id="LT598452">
    <property type="protein sequence ID" value="SCU99921.1"/>
    <property type="molecule type" value="Genomic_DNA"/>
</dbReference>
<dbReference type="OrthoDB" id="4056858at2759"/>
<evidence type="ECO:0000313" key="3">
    <source>
        <dbReference type="Proteomes" id="UP000189911"/>
    </source>
</evidence>
<dbReference type="Pfam" id="PF20976">
    <property type="entry name" value="Pop8"/>
    <property type="match status" value="1"/>
</dbReference>
<gene>
    <name evidence="2" type="ORF">LANO_0F04346G</name>
</gene>
<dbReference type="AlphaFoldDB" id="A0A1G4K7I7"/>